<dbReference type="AlphaFoldDB" id="A0A835S3T1"/>
<gene>
    <name evidence="2" type="ORF">HPP92_001668</name>
</gene>
<comment type="caution">
    <text evidence="2">The sequence shown here is derived from an EMBL/GenBank/DDBJ whole genome shotgun (WGS) entry which is preliminary data.</text>
</comment>
<evidence type="ECO:0000256" key="1">
    <source>
        <dbReference type="SAM" id="SignalP"/>
    </source>
</evidence>
<dbReference type="OrthoDB" id="268428at2759"/>
<evidence type="ECO:0000313" key="2">
    <source>
        <dbReference type="EMBL" id="KAG0496977.1"/>
    </source>
</evidence>
<protein>
    <submittedName>
        <fullName evidence="2">Uncharacterized protein</fullName>
    </submittedName>
</protein>
<dbReference type="EMBL" id="JADCNL010000001">
    <property type="protein sequence ID" value="KAG0496977.1"/>
    <property type="molecule type" value="Genomic_DNA"/>
</dbReference>
<keyword evidence="3" id="KW-1185">Reference proteome</keyword>
<reference evidence="2 3" key="1">
    <citation type="journal article" date="2020" name="Nat. Food">
        <title>A phased Vanilla planifolia genome enables genetic improvement of flavour and production.</title>
        <authorList>
            <person name="Hasing T."/>
            <person name="Tang H."/>
            <person name="Brym M."/>
            <person name="Khazi F."/>
            <person name="Huang T."/>
            <person name="Chambers A.H."/>
        </authorList>
    </citation>
    <scope>NUCLEOTIDE SEQUENCE [LARGE SCALE GENOMIC DNA]</scope>
    <source>
        <tissue evidence="2">Leaf</tissue>
    </source>
</reference>
<dbReference type="Proteomes" id="UP000636800">
    <property type="component" value="Chromosome 1"/>
</dbReference>
<proteinExistence type="predicted"/>
<name>A0A835S3T1_VANPL</name>
<accession>A0A835S3T1</accession>
<feature type="signal peptide" evidence="1">
    <location>
        <begin position="1"/>
        <end position="33"/>
    </location>
</feature>
<feature type="chain" id="PRO_5032365255" evidence="1">
    <location>
        <begin position="34"/>
        <end position="59"/>
    </location>
</feature>
<organism evidence="2 3">
    <name type="scientific">Vanilla planifolia</name>
    <name type="common">Vanilla</name>
    <dbReference type="NCBI Taxonomy" id="51239"/>
    <lineage>
        <taxon>Eukaryota</taxon>
        <taxon>Viridiplantae</taxon>
        <taxon>Streptophyta</taxon>
        <taxon>Embryophyta</taxon>
        <taxon>Tracheophyta</taxon>
        <taxon>Spermatophyta</taxon>
        <taxon>Magnoliopsida</taxon>
        <taxon>Liliopsida</taxon>
        <taxon>Asparagales</taxon>
        <taxon>Orchidaceae</taxon>
        <taxon>Vanilloideae</taxon>
        <taxon>Vanilleae</taxon>
        <taxon>Vanilla</taxon>
    </lineage>
</organism>
<keyword evidence="1" id="KW-0732">Signal</keyword>
<sequence length="59" mass="5832">MPGLGVAGWCGLTSRAGLGRLVLLAGLAEPGSGWPGSAWRRAAAAATSGGKEPGEEKLQ</sequence>
<evidence type="ECO:0000313" key="3">
    <source>
        <dbReference type="Proteomes" id="UP000636800"/>
    </source>
</evidence>